<evidence type="ECO:0000313" key="1">
    <source>
        <dbReference type="EMBL" id="KAH7926566.1"/>
    </source>
</evidence>
<proteinExistence type="predicted"/>
<name>A0ACB8BMT6_9AGAM</name>
<organism evidence="1 2">
    <name type="scientific">Leucogyrophana mollusca</name>
    <dbReference type="NCBI Taxonomy" id="85980"/>
    <lineage>
        <taxon>Eukaryota</taxon>
        <taxon>Fungi</taxon>
        <taxon>Dikarya</taxon>
        <taxon>Basidiomycota</taxon>
        <taxon>Agaricomycotina</taxon>
        <taxon>Agaricomycetes</taxon>
        <taxon>Agaricomycetidae</taxon>
        <taxon>Boletales</taxon>
        <taxon>Boletales incertae sedis</taxon>
        <taxon>Leucogyrophana</taxon>
    </lineage>
</organism>
<accession>A0ACB8BMT6</accession>
<reference evidence="1" key="1">
    <citation type="journal article" date="2021" name="New Phytol.">
        <title>Evolutionary innovations through gain and loss of genes in the ectomycorrhizal Boletales.</title>
        <authorList>
            <person name="Wu G."/>
            <person name="Miyauchi S."/>
            <person name="Morin E."/>
            <person name="Kuo A."/>
            <person name="Drula E."/>
            <person name="Varga T."/>
            <person name="Kohler A."/>
            <person name="Feng B."/>
            <person name="Cao Y."/>
            <person name="Lipzen A."/>
            <person name="Daum C."/>
            <person name="Hundley H."/>
            <person name="Pangilinan J."/>
            <person name="Johnson J."/>
            <person name="Barry K."/>
            <person name="LaButti K."/>
            <person name="Ng V."/>
            <person name="Ahrendt S."/>
            <person name="Min B."/>
            <person name="Choi I.G."/>
            <person name="Park H."/>
            <person name="Plett J.M."/>
            <person name="Magnuson J."/>
            <person name="Spatafora J.W."/>
            <person name="Nagy L.G."/>
            <person name="Henrissat B."/>
            <person name="Grigoriev I.V."/>
            <person name="Yang Z.L."/>
            <person name="Xu J."/>
            <person name="Martin F.M."/>
        </authorList>
    </citation>
    <scope>NUCLEOTIDE SEQUENCE</scope>
    <source>
        <strain evidence="1">KUC20120723A-06</strain>
    </source>
</reference>
<protein>
    <submittedName>
        <fullName evidence="1">Uncharacterized protein</fullName>
    </submittedName>
</protein>
<keyword evidence="2" id="KW-1185">Reference proteome</keyword>
<gene>
    <name evidence="1" type="ORF">BV22DRAFT_1128043</name>
</gene>
<evidence type="ECO:0000313" key="2">
    <source>
        <dbReference type="Proteomes" id="UP000790709"/>
    </source>
</evidence>
<comment type="caution">
    <text evidence="1">The sequence shown here is derived from an EMBL/GenBank/DDBJ whole genome shotgun (WGS) entry which is preliminary data.</text>
</comment>
<sequence>MSFNRSNQWTSPPDAVISSDGHICPTFGRLNDQFKDLYLSSDMIASKIATASRPQGLHCAQTAQTHEAPDSAQSAPTANTFSASCPSHRRNIGAASQSRHTNYETAPDWETELLPSSDSQWFGVSSNTELAAPAIAALSQPQAVDVRGSSHPHANPTMNMVSSEAYSSFTTSADRLSDRHYRSNFPSLSLNPGWSLANGQNMQHPASASPTSPAHSDTTPGRAPRTATSRPMDMSATHSQSARPLHTMQRTSSLVHHPLVQGPPPYRPDSAPVSIPTQHLHPEPDIAQYGPATFTQGSIDHLNLSTRNPRSACGVQTSNTQTSPLHSPLSPFGDHSADEGVFLSTLPQLQVTSPMKMPQGPGPASYQLDDSPSLTHWQDAPFTSSLGNDHHHDPASSASSLSQTHSHPDSLDNTPRSMADASLSSFLVGKEELVYGPDSPDGTVRYYPCAWGEPCGTWIRGDRTGMTRHLRSRHGVAAGDKEEQRCLWTGCSASMKMESVGRHIVSIHLGISLSCLNCHCPFSREDAWRRHVQSGRCRRAGKEVVDGPNVRVVDTCPPFSSENGPAQKRMRVE</sequence>
<dbReference type="Proteomes" id="UP000790709">
    <property type="component" value="Unassembled WGS sequence"/>
</dbReference>
<dbReference type="EMBL" id="MU266380">
    <property type="protein sequence ID" value="KAH7926566.1"/>
    <property type="molecule type" value="Genomic_DNA"/>
</dbReference>